<dbReference type="Proteomes" id="UP000177152">
    <property type="component" value="Unassembled WGS sequence"/>
</dbReference>
<sequence>MPMYIYLCGGMRPDKDGVFWQDRVRQAVPPDENIVYLDPCKKRKGLGEKEDLPEFTAYDLFDAAKADIIFVYMEPSNPGGFMACVEIGYAMGIHGNRQIRIIVNQDPENSENPFYRYRRCINALGNPNKVYKTLDEGIVMLRRVVAQFRKNVDASEVLGEKPPSAE</sequence>
<proteinExistence type="predicted"/>
<reference evidence="1 2" key="1">
    <citation type="journal article" date="2016" name="Nat. Commun.">
        <title>Thousands of microbial genomes shed light on interconnected biogeochemical processes in an aquifer system.</title>
        <authorList>
            <person name="Anantharaman K."/>
            <person name="Brown C.T."/>
            <person name="Hug L.A."/>
            <person name="Sharon I."/>
            <person name="Castelle C.J."/>
            <person name="Probst A.J."/>
            <person name="Thomas B.C."/>
            <person name="Singh A."/>
            <person name="Wilkins M.J."/>
            <person name="Karaoz U."/>
            <person name="Brodie E.L."/>
            <person name="Williams K.H."/>
            <person name="Hubbard S.S."/>
            <person name="Banfield J.F."/>
        </authorList>
    </citation>
    <scope>NUCLEOTIDE SEQUENCE [LARGE SCALE GENOMIC DNA]</scope>
</reference>
<evidence type="ECO:0008006" key="3">
    <source>
        <dbReference type="Google" id="ProtNLM"/>
    </source>
</evidence>
<name>A0A1G2K646_9BACT</name>
<dbReference type="EMBL" id="MHQC01000021">
    <property type="protein sequence ID" value="OGZ94919.1"/>
    <property type="molecule type" value="Genomic_DNA"/>
</dbReference>
<dbReference type="AlphaFoldDB" id="A0A1G2K646"/>
<protein>
    <recommendedName>
        <fullName evidence="3">Nucleoside 2-deoxyribosyltransferase</fullName>
    </recommendedName>
</protein>
<gene>
    <name evidence="1" type="ORF">A2633_03190</name>
</gene>
<comment type="caution">
    <text evidence="1">The sequence shown here is derived from an EMBL/GenBank/DDBJ whole genome shotgun (WGS) entry which is preliminary data.</text>
</comment>
<accession>A0A1G2K646</accession>
<evidence type="ECO:0000313" key="1">
    <source>
        <dbReference type="EMBL" id="OGZ94919.1"/>
    </source>
</evidence>
<organism evidence="1 2">
    <name type="scientific">Candidatus Sungbacteria bacterium RIFCSPHIGHO2_01_FULL_47_32</name>
    <dbReference type="NCBI Taxonomy" id="1802264"/>
    <lineage>
        <taxon>Bacteria</taxon>
        <taxon>Candidatus Sungiibacteriota</taxon>
    </lineage>
</organism>
<evidence type="ECO:0000313" key="2">
    <source>
        <dbReference type="Proteomes" id="UP000177152"/>
    </source>
</evidence>
<dbReference type="Gene3D" id="3.40.50.450">
    <property type="match status" value="1"/>
</dbReference>